<proteinExistence type="predicted"/>
<dbReference type="PANTHER" id="PTHR12802">
    <property type="entry name" value="SWI/SNF COMPLEX-RELATED"/>
    <property type="match status" value="1"/>
</dbReference>
<evidence type="ECO:0000313" key="9">
    <source>
        <dbReference type="EMBL" id="TNV84246.1"/>
    </source>
</evidence>
<gene>
    <name evidence="9" type="ORF">FGO68_gene12028</name>
</gene>
<dbReference type="Gene3D" id="1.10.10.60">
    <property type="entry name" value="Homeodomain-like"/>
    <property type="match status" value="1"/>
</dbReference>
<dbReference type="Pfam" id="PF00249">
    <property type="entry name" value="Myb_DNA-binding"/>
    <property type="match status" value="1"/>
</dbReference>
<sequence length="882" mass="97089">MNQVQGAQNIAVSGGKFSGEVRNMVPEGRFPSVQGYSNILNQQYSTEEFLGQIPQEQFANKGYPLIGGGVDNLIGGPQIKSQSGAPIQPQSSGDHFAQDFTSQQSAAQQVVSYDSQNMKLTFRQTSSTSQNYAVAFLGCDANSSGSPVLKQTQAPLQHLLMPNSVPQNLNCTMSSAQSNILPVRHASASTIVQCPTAVPHYQLQNAGSISTNLINNQQVMQASGEQLAERSQHADLKRQMSQQYSQKSWSSNKAENAKLAVAASHENEEDGLSDGDGDMEDDEESENAQMTNNGDANNNGNAGRWTDEEHERFLEALKIYGKNWNKVHRYVGTRTSAQTRSHAQKYFNKLVKKNTKEAQDELKELNKKGNRSEKRGAEASYPSAQSQTLGIFLNQQENNEHSMGSINQQSGSFSPNVKGINEEINLMQAVSTNQLGQQMNIAIPMLNQINSTDEDGQDEDDDDEMVPRGSIEGSDSSGGVAGNGGNQNKMGKSKAIKKKLGIQSKSPKILPSMPPQNVDPFGTFVQRDNLGLKKSKHNANVIRVRKDSHLSEKERRKQEINGGKVSLQISTTLQAQMQSQQSNQSTKLFEVIKCPQPTPIGFTLAPNQVTTIKTQSSSPLQQDEKGSQNESPILIINTEQEHPMDFTPLQEKSNIGSSSTLVKLGNHFQISQLQQQLLPLQTTLLEKSVEQEIIKPQQIPSYFEKNQSNFDQCIAPQPVPLVSQPQIIPYHQQPNYLDQAGFQRLPTAMPQQVFFNPYQPPLYSDLMGDNGLKNLRHRSQSTIDSHNVYSSPFIRPSIPINGIQIHSPENKRAAAGHFEDDFCAHSILEDPADDIDLIPQSLPQLGHSMSDMGYFGGANSQLSLQQKLEELNFGGKATQWGS</sequence>
<evidence type="ECO:0000259" key="6">
    <source>
        <dbReference type="PROSITE" id="PS50090"/>
    </source>
</evidence>
<dbReference type="InterPro" id="IPR017884">
    <property type="entry name" value="SANT_dom"/>
</dbReference>
<dbReference type="AlphaFoldDB" id="A0A8J8T7F1"/>
<evidence type="ECO:0000256" key="3">
    <source>
        <dbReference type="ARBA" id="ARBA00023163"/>
    </source>
</evidence>
<feature type="compositionally biased region" description="Basic and acidic residues" evidence="5">
    <location>
        <begin position="227"/>
        <end position="238"/>
    </location>
</feature>
<feature type="compositionally biased region" description="Basic and acidic residues" evidence="5">
    <location>
        <begin position="364"/>
        <end position="377"/>
    </location>
</feature>
<protein>
    <submittedName>
        <fullName evidence="9">Uncharacterized protein</fullName>
    </submittedName>
</protein>
<comment type="caution">
    <text evidence="9">The sequence shown here is derived from an EMBL/GenBank/DDBJ whole genome shotgun (WGS) entry which is preliminary data.</text>
</comment>
<dbReference type="InterPro" id="IPR017930">
    <property type="entry name" value="Myb_dom"/>
</dbReference>
<reference evidence="9" key="1">
    <citation type="submission" date="2019-06" db="EMBL/GenBank/DDBJ databases">
        <authorList>
            <person name="Zheng W."/>
        </authorList>
    </citation>
    <scope>NUCLEOTIDE SEQUENCE</scope>
    <source>
        <strain evidence="9">QDHG01</strain>
    </source>
</reference>
<dbReference type="Proteomes" id="UP000785679">
    <property type="component" value="Unassembled WGS sequence"/>
</dbReference>
<dbReference type="SUPFAM" id="SSF46689">
    <property type="entry name" value="Homeodomain-like"/>
    <property type="match status" value="1"/>
</dbReference>
<feature type="region of interest" description="Disordered" evidence="5">
    <location>
        <begin position="77"/>
        <end position="96"/>
    </location>
</feature>
<feature type="domain" description="HTH myb-type" evidence="8">
    <location>
        <begin position="303"/>
        <end position="351"/>
    </location>
</feature>
<evidence type="ECO:0000259" key="8">
    <source>
        <dbReference type="PROSITE" id="PS51294"/>
    </source>
</evidence>
<dbReference type="GO" id="GO:0003677">
    <property type="term" value="F:DNA binding"/>
    <property type="evidence" value="ECO:0007669"/>
    <property type="project" value="UniProtKB-KW"/>
</dbReference>
<evidence type="ECO:0000259" key="7">
    <source>
        <dbReference type="PROSITE" id="PS51293"/>
    </source>
</evidence>
<dbReference type="SMART" id="SM00717">
    <property type="entry name" value="SANT"/>
    <property type="match status" value="1"/>
</dbReference>
<evidence type="ECO:0000256" key="1">
    <source>
        <dbReference type="ARBA" id="ARBA00023015"/>
    </source>
</evidence>
<evidence type="ECO:0000313" key="10">
    <source>
        <dbReference type="Proteomes" id="UP000785679"/>
    </source>
</evidence>
<keyword evidence="4" id="KW-0539">Nucleus</keyword>
<dbReference type="PROSITE" id="PS50090">
    <property type="entry name" value="MYB_LIKE"/>
    <property type="match status" value="1"/>
</dbReference>
<feature type="region of interest" description="Disordered" evidence="5">
    <location>
        <begin position="224"/>
        <end position="304"/>
    </location>
</feature>
<name>A0A8J8T7F1_HALGN</name>
<feature type="region of interest" description="Disordered" evidence="5">
    <location>
        <begin position="364"/>
        <end position="385"/>
    </location>
</feature>
<feature type="region of interest" description="Disordered" evidence="5">
    <location>
        <begin position="450"/>
        <end position="495"/>
    </location>
</feature>
<dbReference type="InterPro" id="IPR009057">
    <property type="entry name" value="Homeodomain-like_sf"/>
</dbReference>
<dbReference type="InterPro" id="IPR001005">
    <property type="entry name" value="SANT/Myb"/>
</dbReference>
<keyword evidence="3" id="KW-0804">Transcription</keyword>
<feature type="domain" description="Myb-like" evidence="6">
    <location>
        <begin position="297"/>
        <end position="347"/>
    </location>
</feature>
<evidence type="ECO:0000256" key="2">
    <source>
        <dbReference type="ARBA" id="ARBA00023125"/>
    </source>
</evidence>
<dbReference type="EMBL" id="RRYP01002985">
    <property type="protein sequence ID" value="TNV84246.1"/>
    <property type="molecule type" value="Genomic_DNA"/>
</dbReference>
<feature type="domain" description="SANT" evidence="7">
    <location>
        <begin position="304"/>
        <end position="338"/>
    </location>
</feature>
<dbReference type="InterPro" id="IPR006447">
    <property type="entry name" value="Myb_dom_plants"/>
</dbReference>
<dbReference type="CDD" id="cd00167">
    <property type="entry name" value="SANT"/>
    <property type="match status" value="1"/>
</dbReference>
<feature type="compositionally biased region" description="Polar residues" evidence="5">
    <location>
        <begin position="239"/>
        <end position="254"/>
    </location>
</feature>
<evidence type="ECO:0000256" key="5">
    <source>
        <dbReference type="SAM" id="MobiDB-lite"/>
    </source>
</evidence>
<keyword evidence="10" id="KW-1185">Reference proteome</keyword>
<dbReference type="PROSITE" id="PS51293">
    <property type="entry name" value="SANT"/>
    <property type="match status" value="1"/>
</dbReference>
<dbReference type="OrthoDB" id="72460at2759"/>
<feature type="compositionally biased region" description="Low complexity" evidence="5">
    <location>
        <begin position="287"/>
        <end position="303"/>
    </location>
</feature>
<keyword evidence="2" id="KW-0238">DNA-binding</keyword>
<keyword evidence="1" id="KW-0805">Transcription regulation</keyword>
<feature type="compositionally biased region" description="Acidic residues" evidence="5">
    <location>
        <begin position="452"/>
        <end position="464"/>
    </location>
</feature>
<accession>A0A8J8T7F1</accession>
<feature type="compositionally biased region" description="Acidic residues" evidence="5">
    <location>
        <begin position="267"/>
        <end position="286"/>
    </location>
</feature>
<feature type="compositionally biased region" description="Polar residues" evidence="5">
    <location>
        <begin position="79"/>
        <end position="93"/>
    </location>
</feature>
<organism evidence="9 10">
    <name type="scientific">Halteria grandinella</name>
    <dbReference type="NCBI Taxonomy" id="5974"/>
    <lineage>
        <taxon>Eukaryota</taxon>
        <taxon>Sar</taxon>
        <taxon>Alveolata</taxon>
        <taxon>Ciliophora</taxon>
        <taxon>Intramacronucleata</taxon>
        <taxon>Spirotrichea</taxon>
        <taxon>Stichotrichia</taxon>
        <taxon>Sporadotrichida</taxon>
        <taxon>Halteriidae</taxon>
        <taxon>Halteria</taxon>
    </lineage>
</organism>
<evidence type="ECO:0000256" key="4">
    <source>
        <dbReference type="ARBA" id="ARBA00023242"/>
    </source>
</evidence>
<dbReference type="PROSITE" id="PS51294">
    <property type="entry name" value="HTH_MYB"/>
    <property type="match status" value="1"/>
</dbReference>
<dbReference type="NCBIfam" id="TIGR01557">
    <property type="entry name" value="myb_SHAQKYF"/>
    <property type="match status" value="1"/>
</dbReference>